<dbReference type="EMBL" id="LR797147">
    <property type="protein sequence ID" value="CAB4189648.1"/>
    <property type="molecule type" value="Genomic_DNA"/>
</dbReference>
<evidence type="ECO:0000313" key="2">
    <source>
        <dbReference type="EMBL" id="CAB4189648.1"/>
    </source>
</evidence>
<sequence length="52" mass="5438">MACAPKGMKKGGKISADMISPRKALGMGMTMNKSMGNTKKMKKGGRVSAKCC</sequence>
<feature type="region of interest" description="Disordered" evidence="1">
    <location>
        <begin position="1"/>
        <end position="52"/>
    </location>
</feature>
<proteinExistence type="predicted"/>
<gene>
    <name evidence="2" type="ORF">UFOVP1202_2</name>
</gene>
<protein>
    <submittedName>
        <fullName evidence="2">Uncharacterized protein</fullName>
    </submittedName>
</protein>
<organism evidence="2">
    <name type="scientific">uncultured Caudovirales phage</name>
    <dbReference type="NCBI Taxonomy" id="2100421"/>
    <lineage>
        <taxon>Viruses</taxon>
        <taxon>Duplodnaviria</taxon>
        <taxon>Heunggongvirae</taxon>
        <taxon>Uroviricota</taxon>
        <taxon>Caudoviricetes</taxon>
        <taxon>Peduoviridae</taxon>
        <taxon>Maltschvirus</taxon>
        <taxon>Maltschvirus maltsch</taxon>
    </lineage>
</organism>
<name>A0A6J5R7J9_9CAUD</name>
<reference evidence="2" key="1">
    <citation type="submission" date="2020-05" db="EMBL/GenBank/DDBJ databases">
        <authorList>
            <person name="Chiriac C."/>
            <person name="Salcher M."/>
            <person name="Ghai R."/>
            <person name="Kavagutti S V."/>
        </authorList>
    </citation>
    <scope>NUCLEOTIDE SEQUENCE</scope>
</reference>
<evidence type="ECO:0000256" key="1">
    <source>
        <dbReference type="SAM" id="MobiDB-lite"/>
    </source>
</evidence>
<accession>A0A6J5R7J9</accession>